<comment type="similarity">
    <text evidence="1">Belongs to the universal stress protein A family.</text>
</comment>
<gene>
    <name evidence="4" type="ORF">GCM10023185_20380</name>
</gene>
<dbReference type="InterPro" id="IPR006016">
    <property type="entry name" value="UspA"/>
</dbReference>
<evidence type="ECO:0000313" key="4">
    <source>
        <dbReference type="EMBL" id="GAA4356527.1"/>
    </source>
</evidence>
<dbReference type="Proteomes" id="UP001501153">
    <property type="component" value="Unassembled WGS sequence"/>
</dbReference>
<protein>
    <recommendedName>
        <fullName evidence="3">UspA domain-containing protein</fullName>
    </recommendedName>
</protein>
<feature type="domain" description="UspA" evidence="3">
    <location>
        <begin position="22"/>
        <end position="154"/>
    </location>
</feature>
<dbReference type="SUPFAM" id="SSF52402">
    <property type="entry name" value="Adenine nucleotide alpha hydrolases-like"/>
    <property type="match status" value="2"/>
</dbReference>
<proteinExistence type="inferred from homology"/>
<feature type="compositionally biased region" description="Basic and acidic residues" evidence="2">
    <location>
        <begin position="1"/>
        <end position="19"/>
    </location>
</feature>
<dbReference type="PANTHER" id="PTHR46268">
    <property type="entry name" value="STRESS RESPONSE PROTEIN NHAX"/>
    <property type="match status" value="1"/>
</dbReference>
<dbReference type="Gene3D" id="3.40.50.12370">
    <property type="match status" value="1"/>
</dbReference>
<organism evidence="4 5">
    <name type="scientific">Hymenobacter saemangeumensis</name>
    <dbReference type="NCBI Taxonomy" id="1084522"/>
    <lineage>
        <taxon>Bacteria</taxon>
        <taxon>Pseudomonadati</taxon>
        <taxon>Bacteroidota</taxon>
        <taxon>Cytophagia</taxon>
        <taxon>Cytophagales</taxon>
        <taxon>Hymenobacteraceae</taxon>
        <taxon>Hymenobacter</taxon>
    </lineage>
</organism>
<reference evidence="5" key="1">
    <citation type="journal article" date="2019" name="Int. J. Syst. Evol. Microbiol.">
        <title>The Global Catalogue of Microorganisms (GCM) 10K type strain sequencing project: providing services to taxonomists for standard genome sequencing and annotation.</title>
        <authorList>
            <consortium name="The Broad Institute Genomics Platform"/>
            <consortium name="The Broad Institute Genome Sequencing Center for Infectious Disease"/>
            <person name="Wu L."/>
            <person name="Ma J."/>
        </authorList>
    </citation>
    <scope>NUCLEOTIDE SEQUENCE [LARGE SCALE GENOMIC DNA]</scope>
    <source>
        <strain evidence="5">JCM 17923</strain>
    </source>
</reference>
<dbReference type="Pfam" id="PF00582">
    <property type="entry name" value="Usp"/>
    <property type="match status" value="1"/>
</dbReference>
<dbReference type="EMBL" id="BAABGZ010000020">
    <property type="protein sequence ID" value="GAA4356527.1"/>
    <property type="molecule type" value="Genomic_DNA"/>
</dbReference>
<evidence type="ECO:0000256" key="1">
    <source>
        <dbReference type="ARBA" id="ARBA00008791"/>
    </source>
</evidence>
<dbReference type="PANTHER" id="PTHR46268:SF6">
    <property type="entry name" value="UNIVERSAL STRESS PROTEIN UP12"/>
    <property type="match status" value="1"/>
</dbReference>
<sequence length="321" mass="35667">MQFQSKNREPATKSKKPETTMHTLLVPIDHTPAAEHTLAYANKLAVRWPAEVVLLYCVPAATPGELQRQEQRLRSLAERLRYQQLTRQDGRRIRYRYRVLAGCLHDHVQAEAARCAADLVVMGLEHIDCGRQEAPGNHAAAITALVACPVLVVPPGRRSLPSRLAFLADFGSLHLNTLPRLSALEGAFPAPLDLVQFYAPAERSQRRRLKQDLNRAASHLSWNGVTAHLLEDDAPLEGISDFCARQGVQLLVVAPGTPAQLLRYFDACYATTRAYHTQIPVLVLRGAEALPATACCDRCAERLAQEEKQAKLPDYHAVRWA</sequence>
<accession>A0ABP8ID49</accession>
<comment type="caution">
    <text evidence="4">The sequence shown here is derived from an EMBL/GenBank/DDBJ whole genome shotgun (WGS) entry which is preliminary data.</text>
</comment>
<feature type="region of interest" description="Disordered" evidence="2">
    <location>
        <begin position="1"/>
        <end position="20"/>
    </location>
</feature>
<evidence type="ECO:0000259" key="3">
    <source>
        <dbReference type="Pfam" id="PF00582"/>
    </source>
</evidence>
<keyword evidence="5" id="KW-1185">Reference proteome</keyword>
<dbReference type="CDD" id="cd00293">
    <property type="entry name" value="USP-like"/>
    <property type="match status" value="1"/>
</dbReference>
<evidence type="ECO:0000256" key="2">
    <source>
        <dbReference type="SAM" id="MobiDB-lite"/>
    </source>
</evidence>
<name>A0ABP8ID49_9BACT</name>
<evidence type="ECO:0000313" key="5">
    <source>
        <dbReference type="Proteomes" id="UP001501153"/>
    </source>
</evidence>